<accession>A0A8B6HCL3</accession>
<dbReference type="Pfam" id="PF00059">
    <property type="entry name" value="Lectin_C"/>
    <property type="match status" value="1"/>
</dbReference>
<feature type="domain" description="C-type lectin" evidence="2">
    <location>
        <begin position="451"/>
        <end position="530"/>
    </location>
</feature>
<dbReference type="InterPro" id="IPR016187">
    <property type="entry name" value="CTDL_fold"/>
</dbReference>
<dbReference type="SUPFAM" id="SSF56436">
    <property type="entry name" value="C-type lectin-like"/>
    <property type="match status" value="1"/>
</dbReference>
<proteinExistence type="predicted"/>
<dbReference type="Gene3D" id="3.10.100.10">
    <property type="entry name" value="Mannose-Binding Protein A, subunit A"/>
    <property type="match status" value="1"/>
</dbReference>
<dbReference type="InterPro" id="IPR001304">
    <property type="entry name" value="C-type_lectin-like"/>
</dbReference>
<evidence type="ECO:0000313" key="3">
    <source>
        <dbReference type="EMBL" id="VDI77582.1"/>
    </source>
</evidence>
<dbReference type="EMBL" id="UYJE01009863">
    <property type="protein sequence ID" value="VDI77582.1"/>
    <property type="molecule type" value="Genomic_DNA"/>
</dbReference>
<reference evidence="3" key="1">
    <citation type="submission" date="2018-11" db="EMBL/GenBank/DDBJ databases">
        <authorList>
            <person name="Alioto T."/>
            <person name="Alioto T."/>
        </authorList>
    </citation>
    <scope>NUCLEOTIDE SEQUENCE</scope>
</reference>
<keyword evidence="1" id="KW-0175">Coiled coil</keyword>
<feature type="coiled-coil region" evidence="1">
    <location>
        <begin position="33"/>
        <end position="67"/>
    </location>
</feature>
<gene>
    <name evidence="3" type="ORF">MGAL_10B020454</name>
</gene>
<keyword evidence="4" id="KW-1185">Reference proteome</keyword>
<evidence type="ECO:0000313" key="4">
    <source>
        <dbReference type="Proteomes" id="UP000596742"/>
    </source>
</evidence>
<evidence type="ECO:0000259" key="2">
    <source>
        <dbReference type="PROSITE" id="PS50041"/>
    </source>
</evidence>
<dbReference type="CDD" id="cd00037">
    <property type="entry name" value="CLECT"/>
    <property type="match status" value="1"/>
</dbReference>
<sequence length="530" mass="61402">MSFRRLTPHRRRNSNRKLEIPSTENEVCAELNYDTVKNAIIDVENGLNELRKKVKATKKAREQNRRNNFEDTKQLLLDDIHSKINSLNSAFHVSFSEISQLEEMFRKLEEENRVLKKEQSNHERKIKDLTFSLEERDKKLKDVEFKLSQGKTSDSTQESKSEEDYSMLKREQLEQTMRVKDLTCLLEERDKTLMEKDVEIKLLQESVSHSTKESTKTADDIVDISVNNDLSDPNRPMKIAEKISEMFDYEWPKSIEALEDFGLEEKECVNILLHFLTDTYEECGRIVSDLDHHLKQALCVPDCVGDDEEPSNQGVPAEMIKTLKNLRLQLTETNLEILQKKLRSHLRKVRTNVTDEHIIACAKYVSDCIEYVWTIQIQDPKVYIEWDFPSGSKIDWDLFRSYTKTGDYIDFIVWPVIYVHKGGNLLCKGVVQPMSGNDAILYCAGIGWDLLGSKCYKVIRLQSSGVSYQEGRSLCAIENSKATPIMPKTEQENALAEQFENTVGYFWLGLTDFDEDNIWNWEDGTLASFT</sequence>
<feature type="coiled-coil region" evidence="1">
    <location>
        <begin position="98"/>
        <end position="125"/>
    </location>
</feature>
<evidence type="ECO:0000256" key="1">
    <source>
        <dbReference type="SAM" id="Coils"/>
    </source>
</evidence>
<dbReference type="InterPro" id="IPR031981">
    <property type="entry name" value="MIEAP_C"/>
</dbReference>
<dbReference type="Pfam" id="PF16026">
    <property type="entry name" value="MIEAP"/>
    <property type="match status" value="1"/>
</dbReference>
<comment type="caution">
    <text evidence="3">The sequence shown here is derived from an EMBL/GenBank/DDBJ whole genome shotgun (WGS) entry which is preliminary data.</text>
</comment>
<organism evidence="3 4">
    <name type="scientific">Mytilus galloprovincialis</name>
    <name type="common">Mediterranean mussel</name>
    <dbReference type="NCBI Taxonomy" id="29158"/>
    <lineage>
        <taxon>Eukaryota</taxon>
        <taxon>Metazoa</taxon>
        <taxon>Spiralia</taxon>
        <taxon>Lophotrochozoa</taxon>
        <taxon>Mollusca</taxon>
        <taxon>Bivalvia</taxon>
        <taxon>Autobranchia</taxon>
        <taxon>Pteriomorphia</taxon>
        <taxon>Mytilida</taxon>
        <taxon>Mytiloidea</taxon>
        <taxon>Mytilidae</taxon>
        <taxon>Mytilinae</taxon>
        <taxon>Mytilus</taxon>
    </lineage>
</organism>
<protein>
    <recommendedName>
        <fullName evidence="2">C-type lectin domain-containing protein</fullName>
    </recommendedName>
</protein>
<dbReference type="InterPro" id="IPR016186">
    <property type="entry name" value="C-type_lectin-like/link_sf"/>
</dbReference>
<dbReference type="OrthoDB" id="6088080at2759"/>
<dbReference type="AlphaFoldDB" id="A0A8B6HCL3"/>
<dbReference type="Proteomes" id="UP000596742">
    <property type="component" value="Unassembled WGS sequence"/>
</dbReference>
<name>A0A8B6HCL3_MYTGA</name>
<dbReference type="PROSITE" id="PS50041">
    <property type="entry name" value="C_TYPE_LECTIN_2"/>
    <property type="match status" value="1"/>
</dbReference>